<reference evidence="2" key="2">
    <citation type="submission" date="2021-04" db="EMBL/GenBank/DDBJ databases">
        <authorList>
            <person name="Gilroy R."/>
        </authorList>
    </citation>
    <scope>NUCLEOTIDE SEQUENCE</scope>
    <source>
        <strain evidence="2">ChiHjej9B8-1298</strain>
    </source>
</reference>
<dbReference type="SUPFAM" id="SSF143120">
    <property type="entry name" value="YefM-like"/>
    <property type="match status" value="1"/>
</dbReference>
<dbReference type="EMBL" id="DXBX01000018">
    <property type="protein sequence ID" value="HIZ32347.1"/>
    <property type="molecule type" value="Genomic_DNA"/>
</dbReference>
<protein>
    <submittedName>
        <fullName evidence="2">Type II toxin-antitoxin system Phd/YefM family antitoxin</fullName>
    </submittedName>
</protein>
<proteinExistence type="inferred from homology"/>
<name>A0A9D2J130_9BACE</name>
<dbReference type="Gene3D" id="3.40.1620.10">
    <property type="entry name" value="YefM-like domain"/>
    <property type="match status" value="1"/>
</dbReference>
<comment type="caution">
    <text evidence="2">The sequence shown here is derived from an EMBL/GenBank/DDBJ whole genome shotgun (WGS) entry which is preliminary data.</text>
</comment>
<dbReference type="InterPro" id="IPR036165">
    <property type="entry name" value="YefM-like_sf"/>
</dbReference>
<dbReference type="AlphaFoldDB" id="A0A9D2J130"/>
<gene>
    <name evidence="2" type="ORF">H9814_02200</name>
</gene>
<reference evidence="2" key="1">
    <citation type="journal article" date="2021" name="PeerJ">
        <title>Extensive microbial diversity within the chicken gut microbiome revealed by metagenomics and culture.</title>
        <authorList>
            <person name="Gilroy R."/>
            <person name="Ravi A."/>
            <person name="Getino M."/>
            <person name="Pursley I."/>
            <person name="Horton D.L."/>
            <person name="Alikhan N.F."/>
            <person name="Baker D."/>
            <person name="Gharbi K."/>
            <person name="Hall N."/>
            <person name="Watson M."/>
            <person name="Adriaenssens E.M."/>
            <person name="Foster-Nyarko E."/>
            <person name="Jarju S."/>
            <person name="Secka A."/>
            <person name="Antonio M."/>
            <person name="Oren A."/>
            <person name="Chaudhuri R.R."/>
            <person name="La Ragione R."/>
            <person name="Hildebrand F."/>
            <person name="Pallen M.J."/>
        </authorList>
    </citation>
    <scope>NUCLEOTIDE SEQUENCE</scope>
    <source>
        <strain evidence="2">ChiHjej9B8-1298</strain>
    </source>
</reference>
<accession>A0A9D2J130</accession>
<evidence type="ECO:0000256" key="1">
    <source>
        <dbReference type="ARBA" id="ARBA00009981"/>
    </source>
</evidence>
<sequence length="87" mass="10111">MTMLIISAREFRTNQQHYLDQVDEGEEVMVQREQGQNYLIVPLTETDTAAASSYIMEPDEDLERAISFEEFKQNALSHIEALYNTRP</sequence>
<dbReference type="Proteomes" id="UP000824028">
    <property type="component" value="Unassembled WGS sequence"/>
</dbReference>
<evidence type="ECO:0000313" key="2">
    <source>
        <dbReference type="EMBL" id="HIZ32347.1"/>
    </source>
</evidence>
<organism evidence="2 3">
    <name type="scientific">Candidatus Bacteroides merdigallinarum</name>
    <dbReference type="NCBI Taxonomy" id="2838473"/>
    <lineage>
        <taxon>Bacteria</taxon>
        <taxon>Pseudomonadati</taxon>
        <taxon>Bacteroidota</taxon>
        <taxon>Bacteroidia</taxon>
        <taxon>Bacteroidales</taxon>
        <taxon>Bacteroidaceae</taxon>
        <taxon>Bacteroides</taxon>
    </lineage>
</organism>
<evidence type="ECO:0000313" key="3">
    <source>
        <dbReference type="Proteomes" id="UP000824028"/>
    </source>
</evidence>
<comment type="similarity">
    <text evidence="1">Belongs to the phD/YefM antitoxin family.</text>
</comment>